<dbReference type="STRING" id="1907.SGLAU_17320"/>
<reference evidence="7" key="1">
    <citation type="journal article" date="2015" name="J. Biotechnol.">
        <title>Complete genome sequence of the actinobacterium Streptomyces glaucescens GLA.O (DSM 40922) consisting of a linear chromosome and one linear plasmid.</title>
        <authorList>
            <person name="Ortseifen V."/>
            <person name="Winkler A."/>
            <person name="Albersmeier A."/>
            <person name="Wendler S."/>
            <person name="Puhler A."/>
            <person name="Kalinowski J."/>
            <person name="Ruckert C."/>
        </authorList>
    </citation>
    <scope>NUCLEOTIDE SEQUENCE [LARGE SCALE GENOMIC DNA]</scope>
    <source>
        <strain evidence="7">DSM 40922 / GLA O</strain>
    </source>
</reference>
<dbReference type="Pfam" id="PF18603">
    <property type="entry name" value="LAL_C2"/>
    <property type="match status" value="1"/>
</dbReference>
<dbReference type="EMBL" id="CP009438">
    <property type="protein sequence ID" value="AIR99427.1"/>
    <property type="molecule type" value="Genomic_DNA"/>
</dbReference>
<evidence type="ECO:0000313" key="7">
    <source>
        <dbReference type="Proteomes" id="UP000029482"/>
    </source>
</evidence>
<evidence type="ECO:0000256" key="4">
    <source>
        <dbReference type="PROSITE-ProRule" id="PRU00409"/>
    </source>
</evidence>
<keyword evidence="3 4" id="KW-0067">ATP-binding</keyword>
<dbReference type="Gene3D" id="3.30.470.20">
    <property type="entry name" value="ATP-grasp fold, B domain"/>
    <property type="match status" value="1"/>
</dbReference>
<dbReference type="PANTHER" id="PTHR43585:SF2">
    <property type="entry name" value="ATP-GRASP ENZYME FSQD"/>
    <property type="match status" value="1"/>
</dbReference>
<dbReference type="KEGG" id="sgu:SGLAU_17320"/>
<sequence length="415" mass="44325">MTHVLIVSGGSHLHDMLRDADPDIRTSVICRASALPLVGGIGENRAVIVLADDTPLAGWLAAARRLHQEHPVDRVAAFSEIDQERAAAVAERLRVPCHRLRTVRLAQDKARMRRHLRAAGIEDVPHLQSADLAELAAFQEAVGGAVVLKPTSGRASVGVAVARTPAELPGALAATGTRVPRLDPSPPLAEAFVPGPEYSVEAVTADGTHHVLAVTEKFKDEATKVETGHVMPARVSPDTERRIVAHVRTVLDSLSVTLGPTHTEVIVGPDGPVTVETHLRIGGDEILHLVRDVAGVDIYELWARQFAGRSVAGDPGLAARRDSPVYDGAAAIAYLAPDLRGRLVRIDGWDEVRALDGVRDARQLLPDGTELTGLHSSYARLAHVRVHAGTPDAAVALAQKAVSLLRPVTEHPRRP</sequence>
<dbReference type="PANTHER" id="PTHR43585">
    <property type="entry name" value="FUMIPYRROLE BIOSYNTHESIS PROTEIN C"/>
    <property type="match status" value="1"/>
</dbReference>
<dbReference type="Proteomes" id="UP000029482">
    <property type="component" value="Chromosome"/>
</dbReference>
<dbReference type="eggNOG" id="COG0151">
    <property type="taxonomic scope" value="Bacteria"/>
</dbReference>
<dbReference type="InterPro" id="IPR052032">
    <property type="entry name" value="ATP-dep_AA_Ligase"/>
</dbReference>
<dbReference type="SUPFAM" id="SSF56059">
    <property type="entry name" value="Glutathione synthetase ATP-binding domain-like"/>
    <property type="match status" value="1"/>
</dbReference>
<dbReference type="Pfam" id="PF13535">
    <property type="entry name" value="ATP-grasp_4"/>
    <property type="match status" value="1"/>
</dbReference>
<evidence type="ECO:0000313" key="6">
    <source>
        <dbReference type="EMBL" id="AIR99427.1"/>
    </source>
</evidence>
<evidence type="ECO:0000256" key="2">
    <source>
        <dbReference type="ARBA" id="ARBA00022741"/>
    </source>
</evidence>
<dbReference type="GO" id="GO:0005524">
    <property type="term" value="F:ATP binding"/>
    <property type="evidence" value="ECO:0007669"/>
    <property type="project" value="UniProtKB-UniRule"/>
</dbReference>
<name>A0A089X6C1_STRGA</name>
<feature type="domain" description="ATP-grasp" evidence="5">
    <location>
        <begin position="113"/>
        <end position="307"/>
    </location>
</feature>
<evidence type="ECO:0000256" key="3">
    <source>
        <dbReference type="ARBA" id="ARBA00022840"/>
    </source>
</evidence>
<keyword evidence="1" id="KW-0436">Ligase</keyword>
<accession>A0A089X6C1</accession>
<dbReference type="GO" id="GO:0016874">
    <property type="term" value="F:ligase activity"/>
    <property type="evidence" value="ECO:0007669"/>
    <property type="project" value="UniProtKB-KW"/>
</dbReference>
<dbReference type="GO" id="GO:0046872">
    <property type="term" value="F:metal ion binding"/>
    <property type="evidence" value="ECO:0007669"/>
    <property type="project" value="InterPro"/>
</dbReference>
<dbReference type="HOGENOM" id="CLU_029016_6_3_11"/>
<keyword evidence="7" id="KW-1185">Reference proteome</keyword>
<dbReference type="InterPro" id="IPR011761">
    <property type="entry name" value="ATP-grasp"/>
</dbReference>
<organism evidence="6 7">
    <name type="scientific">Streptomyces glaucescens</name>
    <dbReference type="NCBI Taxonomy" id="1907"/>
    <lineage>
        <taxon>Bacteria</taxon>
        <taxon>Bacillati</taxon>
        <taxon>Actinomycetota</taxon>
        <taxon>Actinomycetes</taxon>
        <taxon>Kitasatosporales</taxon>
        <taxon>Streptomycetaceae</taxon>
        <taxon>Streptomyces</taxon>
    </lineage>
</organism>
<dbReference type="AlphaFoldDB" id="A0A089X6C1"/>
<dbReference type="PROSITE" id="PS50975">
    <property type="entry name" value="ATP_GRASP"/>
    <property type="match status" value="1"/>
</dbReference>
<proteinExistence type="predicted"/>
<dbReference type="InterPro" id="IPR040570">
    <property type="entry name" value="LAL_C2"/>
</dbReference>
<protein>
    <recommendedName>
        <fullName evidence="5">ATP-grasp domain-containing protein</fullName>
    </recommendedName>
</protein>
<dbReference type="RefSeq" id="WP_052413791.1">
    <property type="nucleotide sequence ID" value="NZ_CP009438.1"/>
</dbReference>
<keyword evidence="2 4" id="KW-0547">Nucleotide-binding</keyword>
<dbReference type="OrthoDB" id="6964321at2"/>
<gene>
    <name evidence="6" type="ORF">SGLAU_17320</name>
</gene>
<evidence type="ECO:0000259" key="5">
    <source>
        <dbReference type="PROSITE" id="PS50975"/>
    </source>
</evidence>
<evidence type="ECO:0000256" key="1">
    <source>
        <dbReference type="ARBA" id="ARBA00022598"/>
    </source>
</evidence>